<dbReference type="PROSITE" id="PS00041">
    <property type="entry name" value="HTH_ARAC_FAMILY_1"/>
    <property type="match status" value="1"/>
</dbReference>
<accession>A0A4Y3HVH4</accession>
<dbReference type="InterPro" id="IPR018062">
    <property type="entry name" value="HTH_AraC-typ_CS"/>
</dbReference>
<dbReference type="EMBL" id="BJLF01000004">
    <property type="protein sequence ID" value="GEA50274.1"/>
    <property type="molecule type" value="Genomic_DNA"/>
</dbReference>
<evidence type="ECO:0000259" key="4">
    <source>
        <dbReference type="PROSITE" id="PS01124"/>
    </source>
</evidence>
<sequence>MLPFACLHFSNHTQLILKDYPTKPAGFVVVNSGCLRLMQSEQQPEITPNQFIFLSQEHLTTSIDCASVFEATLLLVDYEVLLNFSPASCEEQTQPSICLFDTHPFERQLLDTLVASSELSECKKEVQCYLLDALLSHTTDKYPTLLSAIQHATQISFSEKVSLYMDARLDKEQNLPMLAKHLQVSVTTVKRRLAEDGLSFTEMLKKKRIYKGATILRAGRTSVTDIASLCGFNSATHFSSAFKSIYGCTPKEFRRERRTP</sequence>
<organism evidence="5 6">
    <name type="scientific">Vibrio inusitatus NBRC 102082</name>
    <dbReference type="NCBI Taxonomy" id="1219070"/>
    <lineage>
        <taxon>Bacteria</taxon>
        <taxon>Pseudomonadati</taxon>
        <taxon>Pseudomonadota</taxon>
        <taxon>Gammaproteobacteria</taxon>
        <taxon>Vibrionales</taxon>
        <taxon>Vibrionaceae</taxon>
        <taxon>Vibrio</taxon>
    </lineage>
</organism>
<dbReference type="Pfam" id="PF12833">
    <property type="entry name" value="HTH_18"/>
    <property type="match status" value="1"/>
</dbReference>
<dbReference type="AlphaFoldDB" id="A0A4Y3HVH4"/>
<dbReference type="OrthoDB" id="5622169at2"/>
<evidence type="ECO:0000313" key="6">
    <source>
        <dbReference type="Proteomes" id="UP000318717"/>
    </source>
</evidence>
<reference evidence="5 6" key="1">
    <citation type="submission" date="2019-06" db="EMBL/GenBank/DDBJ databases">
        <title>Whole genome shotgun sequence of Vibrio inusitatus NBRC 102082.</title>
        <authorList>
            <person name="Hosoyama A."/>
            <person name="Uohara A."/>
            <person name="Ohji S."/>
            <person name="Ichikawa N."/>
        </authorList>
    </citation>
    <scope>NUCLEOTIDE SEQUENCE [LARGE SCALE GENOMIC DNA]</scope>
    <source>
        <strain evidence="5 6">NBRC 102082</strain>
    </source>
</reference>
<dbReference type="Proteomes" id="UP000318717">
    <property type="component" value="Unassembled WGS sequence"/>
</dbReference>
<feature type="domain" description="HTH araC/xylS-type" evidence="4">
    <location>
        <begin position="159"/>
        <end position="256"/>
    </location>
</feature>
<protein>
    <submittedName>
        <fullName evidence="5">AraC family transcriptional regulator</fullName>
    </submittedName>
</protein>
<keyword evidence="3" id="KW-0804">Transcription</keyword>
<dbReference type="PANTHER" id="PTHR43280:SF28">
    <property type="entry name" value="HTH-TYPE TRANSCRIPTIONAL ACTIVATOR RHAS"/>
    <property type="match status" value="1"/>
</dbReference>
<dbReference type="PROSITE" id="PS01124">
    <property type="entry name" value="HTH_ARAC_FAMILY_2"/>
    <property type="match status" value="1"/>
</dbReference>
<dbReference type="InterPro" id="IPR009057">
    <property type="entry name" value="Homeodomain-like_sf"/>
</dbReference>
<keyword evidence="2" id="KW-0238">DNA-binding</keyword>
<evidence type="ECO:0000256" key="2">
    <source>
        <dbReference type="ARBA" id="ARBA00023125"/>
    </source>
</evidence>
<gene>
    <name evidence="5" type="ORF">VIN01S_10780</name>
</gene>
<dbReference type="RefSeq" id="WP_141344669.1">
    <property type="nucleotide sequence ID" value="NZ_BJLF01000004.1"/>
</dbReference>
<proteinExistence type="predicted"/>
<dbReference type="PRINTS" id="PR00032">
    <property type="entry name" value="HTHARAC"/>
</dbReference>
<dbReference type="InterPro" id="IPR018060">
    <property type="entry name" value="HTH_AraC"/>
</dbReference>
<comment type="caution">
    <text evidence="5">The sequence shown here is derived from an EMBL/GenBank/DDBJ whole genome shotgun (WGS) entry which is preliminary data.</text>
</comment>
<dbReference type="PANTHER" id="PTHR43280">
    <property type="entry name" value="ARAC-FAMILY TRANSCRIPTIONAL REGULATOR"/>
    <property type="match status" value="1"/>
</dbReference>
<name>A0A4Y3HVH4_9VIBR</name>
<dbReference type="SMART" id="SM00342">
    <property type="entry name" value="HTH_ARAC"/>
    <property type="match status" value="1"/>
</dbReference>
<dbReference type="Gene3D" id="1.10.10.60">
    <property type="entry name" value="Homeodomain-like"/>
    <property type="match status" value="1"/>
</dbReference>
<evidence type="ECO:0000256" key="3">
    <source>
        <dbReference type="ARBA" id="ARBA00023163"/>
    </source>
</evidence>
<keyword evidence="6" id="KW-1185">Reference proteome</keyword>
<dbReference type="GO" id="GO:0043565">
    <property type="term" value="F:sequence-specific DNA binding"/>
    <property type="evidence" value="ECO:0007669"/>
    <property type="project" value="InterPro"/>
</dbReference>
<dbReference type="GO" id="GO:0003700">
    <property type="term" value="F:DNA-binding transcription factor activity"/>
    <property type="evidence" value="ECO:0007669"/>
    <property type="project" value="InterPro"/>
</dbReference>
<dbReference type="InterPro" id="IPR020449">
    <property type="entry name" value="Tscrpt_reg_AraC-type_HTH"/>
</dbReference>
<evidence type="ECO:0000313" key="5">
    <source>
        <dbReference type="EMBL" id="GEA50274.1"/>
    </source>
</evidence>
<keyword evidence="1" id="KW-0805">Transcription regulation</keyword>
<evidence type="ECO:0000256" key="1">
    <source>
        <dbReference type="ARBA" id="ARBA00023015"/>
    </source>
</evidence>
<dbReference type="SUPFAM" id="SSF46689">
    <property type="entry name" value="Homeodomain-like"/>
    <property type="match status" value="1"/>
</dbReference>